<dbReference type="WBParaSite" id="ASIM_0000549901-mRNA-1">
    <property type="protein sequence ID" value="ASIM_0000549901-mRNA-1"/>
    <property type="gene ID" value="ASIM_0000549901"/>
</dbReference>
<name>A0A0M3JD13_ANISI</name>
<evidence type="ECO:0000313" key="3">
    <source>
        <dbReference type="WBParaSite" id="ASIM_0000549901-mRNA-1"/>
    </source>
</evidence>
<dbReference type="OrthoDB" id="5817723at2759"/>
<dbReference type="Proteomes" id="UP000267096">
    <property type="component" value="Unassembled WGS sequence"/>
</dbReference>
<evidence type="ECO:0000313" key="1">
    <source>
        <dbReference type="EMBL" id="VDK25286.1"/>
    </source>
</evidence>
<dbReference type="EMBL" id="UYRR01010214">
    <property type="protein sequence ID" value="VDK25286.1"/>
    <property type="molecule type" value="Genomic_DNA"/>
</dbReference>
<organism evidence="3">
    <name type="scientific">Anisakis simplex</name>
    <name type="common">Herring worm</name>
    <dbReference type="NCBI Taxonomy" id="6269"/>
    <lineage>
        <taxon>Eukaryota</taxon>
        <taxon>Metazoa</taxon>
        <taxon>Ecdysozoa</taxon>
        <taxon>Nematoda</taxon>
        <taxon>Chromadorea</taxon>
        <taxon>Rhabditida</taxon>
        <taxon>Spirurina</taxon>
        <taxon>Ascaridomorpha</taxon>
        <taxon>Ascaridoidea</taxon>
        <taxon>Anisakidae</taxon>
        <taxon>Anisakis</taxon>
        <taxon>Anisakis simplex complex</taxon>
    </lineage>
</organism>
<protein>
    <submittedName>
        <fullName evidence="1 3">Uncharacterized protein</fullName>
    </submittedName>
</protein>
<sequence length="111" mass="13196">MLLAWSYRLENEDDEMRRPPPKYSSCVRGVYSKENINYLPTYEEALKNIQLKKQHYCKFMPYFIVSFTSRLAQISRSDSTILQNERYPCITLESTLPNTIFYHTVGLYSHI</sequence>
<keyword evidence="2" id="KW-1185">Reference proteome</keyword>
<gene>
    <name evidence="1" type="ORF">ASIM_LOCUS5296</name>
</gene>
<evidence type="ECO:0000313" key="2">
    <source>
        <dbReference type="Proteomes" id="UP000267096"/>
    </source>
</evidence>
<accession>A0A0M3JD13</accession>
<dbReference type="AlphaFoldDB" id="A0A0M3JD13"/>
<proteinExistence type="predicted"/>
<reference evidence="3" key="1">
    <citation type="submission" date="2017-02" db="UniProtKB">
        <authorList>
            <consortium name="WormBaseParasite"/>
        </authorList>
    </citation>
    <scope>IDENTIFICATION</scope>
</reference>
<reference evidence="1 2" key="2">
    <citation type="submission" date="2018-11" db="EMBL/GenBank/DDBJ databases">
        <authorList>
            <consortium name="Pathogen Informatics"/>
        </authorList>
    </citation>
    <scope>NUCLEOTIDE SEQUENCE [LARGE SCALE GENOMIC DNA]</scope>
</reference>